<dbReference type="EMBL" id="CM023487">
    <property type="protein sequence ID" value="KAH6925249.1"/>
    <property type="molecule type" value="Genomic_DNA"/>
</dbReference>
<evidence type="ECO:0000313" key="1">
    <source>
        <dbReference type="EMBL" id="KAH6925249.1"/>
    </source>
</evidence>
<name>A0ACB7RUX1_HYAAI</name>
<proteinExistence type="predicted"/>
<sequence length="184" mass="20977">MRPEGKDALPRWWFNLETGKCEQFYHGGCGGNENRYIIQQKCEQTYLNAHAATNFEKQCGQKADAGFCNAKLPYWWFNPDTGKCEEFYYGGCGGNENRYLTQQKCERTCLKAHAAVSSVCHRPPSAGPCKASFPRFYYDHKTKSCRLFVYGGCQSNGNNFKSREDCMRSCGSWKPSQPMPKRAP</sequence>
<comment type="caution">
    <text evidence="1">The sequence shown here is derived from an EMBL/GenBank/DDBJ whole genome shotgun (WGS) entry which is preliminary data.</text>
</comment>
<organism evidence="1 2">
    <name type="scientific">Hyalomma asiaticum</name>
    <name type="common">Tick</name>
    <dbReference type="NCBI Taxonomy" id="266040"/>
    <lineage>
        <taxon>Eukaryota</taxon>
        <taxon>Metazoa</taxon>
        <taxon>Ecdysozoa</taxon>
        <taxon>Arthropoda</taxon>
        <taxon>Chelicerata</taxon>
        <taxon>Arachnida</taxon>
        <taxon>Acari</taxon>
        <taxon>Parasitiformes</taxon>
        <taxon>Ixodida</taxon>
        <taxon>Ixodoidea</taxon>
        <taxon>Ixodidae</taxon>
        <taxon>Hyalomminae</taxon>
        <taxon>Hyalomma</taxon>
    </lineage>
</organism>
<keyword evidence="2" id="KW-1185">Reference proteome</keyword>
<evidence type="ECO:0000313" key="2">
    <source>
        <dbReference type="Proteomes" id="UP000821845"/>
    </source>
</evidence>
<accession>A0ACB7RUX1</accession>
<gene>
    <name evidence="1" type="ORF">HPB50_002864</name>
</gene>
<dbReference type="Proteomes" id="UP000821845">
    <property type="component" value="Chromosome 7"/>
</dbReference>
<reference evidence="1" key="1">
    <citation type="submission" date="2020-05" db="EMBL/GenBank/DDBJ databases">
        <title>Large-scale comparative analyses of tick genomes elucidate their genetic diversity and vector capacities.</title>
        <authorList>
            <person name="Jia N."/>
            <person name="Wang J."/>
            <person name="Shi W."/>
            <person name="Du L."/>
            <person name="Sun Y."/>
            <person name="Zhan W."/>
            <person name="Jiang J."/>
            <person name="Wang Q."/>
            <person name="Zhang B."/>
            <person name="Ji P."/>
            <person name="Sakyi L.B."/>
            <person name="Cui X."/>
            <person name="Yuan T."/>
            <person name="Jiang B."/>
            <person name="Yang W."/>
            <person name="Lam T.T.-Y."/>
            <person name="Chang Q."/>
            <person name="Ding S."/>
            <person name="Wang X."/>
            <person name="Zhu J."/>
            <person name="Ruan X."/>
            <person name="Zhao L."/>
            <person name="Wei J."/>
            <person name="Que T."/>
            <person name="Du C."/>
            <person name="Cheng J."/>
            <person name="Dai P."/>
            <person name="Han X."/>
            <person name="Huang E."/>
            <person name="Gao Y."/>
            <person name="Liu J."/>
            <person name="Shao H."/>
            <person name="Ye R."/>
            <person name="Li L."/>
            <person name="Wei W."/>
            <person name="Wang X."/>
            <person name="Wang C."/>
            <person name="Yang T."/>
            <person name="Huo Q."/>
            <person name="Li W."/>
            <person name="Guo W."/>
            <person name="Chen H."/>
            <person name="Zhou L."/>
            <person name="Ni X."/>
            <person name="Tian J."/>
            <person name="Zhou Y."/>
            <person name="Sheng Y."/>
            <person name="Liu T."/>
            <person name="Pan Y."/>
            <person name="Xia L."/>
            <person name="Li J."/>
            <person name="Zhao F."/>
            <person name="Cao W."/>
        </authorList>
    </citation>
    <scope>NUCLEOTIDE SEQUENCE</scope>
    <source>
        <strain evidence="1">Hyas-2018</strain>
    </source>
</reference>
<protein>
    <submittedName>
        <fullName evidence="1">Uncharacterized protein</fullName>
    </submittedName>
</protein>